<dbReference type="Gene3D" id="1.10.287.70">
    <property type="match status" value="2"/>
</dbReference>
<dbReference type="PANTHER" id="PTHR46726:SF2">
    <property type="entry name" value="SH3 DOMAIN-CONTAINING PROTEIN"/>
    <property type="match status" value="1"/>
</dbReference>
<feature type="transmembrane region" description="Helical" evidence="6">
    <location>
        <begin position="503"/>
        <end position="519"/>
    </location>
</feature>
<name>A0ABP0FL68_CLALP</name>
<feature type="domain" description="Ion transport" evidence="7">
    <location>
        <begin position="144"/>
        <end position="276"/>
    </location>
</feature>
<keyword evidence="2 6" id="KW-0812">Transmembrane</keyword>
<gene>
    <name evidence="8" type="ORF">CVLEPA_LOCUS10664</name>
</gene>
<evidence type="ECO:0000256" key="5">
    <source>
        <dbReference type="SAM" id="MobiDB-lite"/>
    </source>
</evidence>
<evidence type="ECO:0000256" key="2">
    <source>
        <dbReference type="ARBA" id="ARBA00022692"/>
    </source>
</evidence>
<sequence length="831" mass="95060">MNNSPGRRHIKLLDSSIDSSIDISDASYNLSVAYVQDALQGRYYNAGLGKNIELGKRISIWCLRITSNLIYTTLLFLVVGFHCMISLAEPVQMIAVATKPIARLPFWGGVSCCVLYLLDVLLELSYCHPKQYFSFNHGRFTGLVMMGVTPKFLQFLLILGGYVVGFAVIGVHLFMDVYDDNDVVKRQHEGIYEGAFDHIGIAILEVFVLMTGELLEKLEVMQGPYRGSYPRFMIPPYDRYGPIVLSYFVTVLMTGEIILYGILVARIYDYYIKANKKHVKEERHHERQCLIKAFEILDFEKTGNVQYNRWKGLMRILRPKASSSEIRKRFRKLKELAKHELPDNGRESGLTQSISVYEFFYLPNVLQFTVEKNKPKRSFHAGSENTNRFNYVVRLTRQKIFTLCCAWCNTRFAYYVSLMLNLLFVLPFVLVWYGVSLETSRIMFGAEAIIISIIALDIVVQVIALGIGYMLHEMPLHIITVLVAIGCLTYIRFTDVNTWNEGWAPVLAYLCMLLRLSGFKRKSSSMFHWLRRIAPPLFTLLWLICIGFYSYGIIGMECFGYLRSDEYLPEGVSLCRYGFESLGCSLLTLFQISLGSSWHKVMHYIMEEVDLWACVYFVFFYTLMQMLVLNVISAIMVELSNAIYNDENEAKQRDKEYETREETNFVSRNLELTMPGLSPRFSNKKISSASNTSIAVALSMTTGMVAFENSIVGSTSSGTNHHSLVTSPCKTERFEFRKPSQDSPTTTKHVTLPCIVEEDMTIEDVDEVTLTGRKELGNWTRDIIPDMTFLNAEDLRRLHAEMGKSLSRFKLNTTRKRSTSQSSDISEITAK</sequence>
<dbReference type="SUPFAM" id="SSF81324">
    <property type="entry name" value="Voltage-gated potassium channels"/>
    <property type="match status" value="1"/>
</dbReference>
<feature type="transmembrane region" description="Helical" evidence="6">
    <location>
        <begin position="412"/>
        <end position="435"/>
    </location>
</feature>
<dbReference type="InterPro" id="IPR005821">
    <property type="entry name" value="Ion_trans_dom"/>
</dbReference>
<feature type="transmembrane region" description="Helical" evidence="6">
    <location>
        <begin position="69"/>
        <end position="88"/>
    </location>
</feature>
<dbReference type="PANTHER" id="PTHR46726">
    <property type="entry name" value="TWO PORE CHANNEL 3"/>
    <property type="match status" value="1"/>
</dbReference>
<organism evidence="8 9">
    <name type="scientific">Clavelina lepadiformis</name>
    <name type="common">Light-bulb sea squirt</name>
    <name type="synonym">Ascidia lepadiformis</name>
    <dbReference type="NCBI Taxonomy" id="159417"/>
    <lineage>
        <taxon>Eukaryota</taxon>
        <taxon>Metazoa</taxon>
        <taxon>Chordata</taxon>
        <taxon>Tunicata</taxon>
        <taxon>Ascidiacea</taxon>
        <taxon>Aplousobranchia</taxon>
        <taxon>Clavelinidae</taxon>
        <taxon>Clavelina</taxon>
    </lineage>
</organism>
<reference evidence="8 9" key="1">
    <citation type="submission" date="2024-02" db="EMBL/GenBank/DDBJ databases">
        <authorList>
            <person name="Daric V."/>
            <person name="Darras S."/>
        </authorList>
    </citation>
    <scope>NUCLEOTIDE SEQUENCE [LARGE SCALE GENOMIC DNA]</scope>
</reference>
<feature type="compositionally biased region" description="Polar residues" evidence="5">
    <location>
        <begin position="819"/>
        <end position="831"/>
    </location>
</feature>
<protein>
    <recommendedName>
        <fullName evidence="7">Ion transport domain-containing protein</fullName>
    </recommendedName>
</protein>
<evidence type="ECO:0000256" key="3">
    <source>
        <dbReference type="ARBA" id="ARBA00022989"/>
    </source>
</evidence>
<dbReference type="Pfam" id="PF00520">
    <property type="entry name" value="Ion_trans"/>
    <property type="match status" value="2"/>
</dbReference>
<feature type="transmembrane region" description="Helical" evidence="6">
    <location>
        <begin position="441"/>
        <end position="467"/>
    </location>
</feature>
<evidence type="ECO:0000256" key="1">
    <source>
        <dbReference type="ARBA" id="ARBA00004141"/>
    </source>
</evidence>
<evidence type="ECO:0000259" key="7">
    <source>
        <dbReference type="Pfam" id="PF00520"/>
    </source>
</evidence>
<proteinExistence type="predicted"/>
<keyword evidence="9" id="KW-1185">Reference proteome</keyword>
<feature type="transmembrane region" description="Helical" evidence="6">
    <location>
        <begin position="474"/>
        <end position="491"/>
    </location>
</feature>
<accession>A0ABP0FL68</accession>
<keyword evidence="3 6" id="KW-1133">Transmembrane helix</keyword>
<evidence type="ECO:0000313" key="8">
    <source>
        <dbReference type="EMBL" id="CAK8680410.1"/>
    </source>
</evidence>
<feature type="region of interest" description="Disordered" evidence="5">
    <location>
        <begin position="811"/>
        <end position="831"/>
    </location>
</feature>
<evidence type="ECO:0000256" key="6">
    <source>
        <dbReference type="SAM" id="Phobius"/>
    </source>
</evidence>
<feature type="transmembrane region" description="Helical" evidence="6">
    <location>
        <begin position="100"/>
        <end position="118"/>
    </location>
</feature>
<feature type="transmembrane region" description="Helical" evidence="6">
    <location>
        <begin position="611"/>
        <end position="637"/>
    </location>
</feature>
<evidence type="ECO:0000256" key="4">
    <source>
        <dbReference type="ARBA" id="ARBA00023136"/>
    </source>
</evidence>
<feature type="transmembrane region" description="Helical" evidence="6">
    <location>
        <begin position="152"/>
        <end position="174"/>
    </location>
</feature>
<feature type="transmembrane region" description="Helical" evidence="6">
    <location>
        <begin position="577"/>
        <end position="599"/>
    </location>
</feature>
<dbReference type="Proteomes" id="UP001642483">
    <property type="component" value="Unassembled WGS sequence"/>
</dbReference>
<feature type="domain" description="Ion transport" evidence="7">
    <location>
        <begin position="419"/>
        <end position="646"/>
    </location>
</feature>
<keyword evidence="4 6" id="KW-0472">Membrane</keyword>
<comment type="caution">
    <text evidence="8">The sequence shown here is derived from an EMBL/GenBank/DDBJ whole genome shotgun (WGS) entry which is preliminary data.</text>
</comment>
<comment type="subcellular location">
    <subcellularLocation>
        <location evidence="1">Membrane</location>
        <topology evidence="1">Multi-pass membrane protein</topology>
    </subcellularLocation>
</comment>
<evidence type="ECO:0000313" key="9">
    <source>
        <dbReference type="Proteomes" id="UP001642483"/>
    </source>
</evidence>
<dbReference type="EMBL" id="CAWYQH010000068">
    <property type="protein sequence ID" value="CAK8680410.1"/>
    <property type="molecule type" value="Genomic_DNA"/>
</dbReference>
<feature type="transmembrane region" description="Helical" evidence="6">
    <location>
        <begin position="540"/>
        <end position="562"/>
    </location>
</feature>
<feature type="transmembrane region" description="Helical" evidence="6">
    <location>
        <begin position="243"/>
        <end position="268"/>
    </location>
</feature>